<keyword evidence="1" id="KW-0479">Metal-binding</keyword>
<evidence type="ECO:0000256" key="5">
    <source>
        <dbReference type="PROSITE-ProRule" id="PRU00042"/>
    </source>
</evidence>
<dbReference type="SMART" id="SM00355">
    <property type="entry name" value="ZnF_C2H2"/>
    <property type="match status" value="9"/>
</dbReference>
<sequence>MSSSDSCPTYESLLESLVVRQKPFKCNYKECHKSFATQSLLDAHKHRKHAVEDITLREPIVSSTDARDQSTTAADDGQQQQSMATTAVPPMVPTITSTSSPDNQSLDNTCDDDSDTDIEIVDTIPALNTGQTLTQFSDQQLLNTSLVDHNPCLNINTNTGHTSADNPLPTTGQTVIDLPTTHICRIDGCGLQFTIEYKLIAHQRVMHKTTAPGVSFRYDTSGVRLTAPVPKRHGCAHNGCGLSFATKLAMRIHLQSDHSPAGGGQYWYDSRTQSYHTKQALDKQRLTVHSAATRVLQTSVEIEVNVPAVVMDTTAADDRLVEPMTVLPVQSITATTDPNNRFENNTPSVPTIATTSCPDSQSLDNTCDDDSDTDIEIVDSIPAVNTGQTLSDQQMPNTSLVDNKPCLKYCLNHNSLVVTDTNADDRPVVPTTVLSVHSITDPNNSDLKPDLKAINAIPEPKSTADVKPLTVHSAAAETLQATIPMDTTVPGDRPVKTTTVPPVQSITATTDPNNSDLKPDFKPELKLIVKPELKYTVDTKPVPATTGHTIDQKYIEISDTSSDENSGLEIVAEYRRDNCGQSLTRHAADGQCQPLADTKVAISSDIKIESETVKPEVSGAHPCGRCTQSFDTVDQWAEHKLTCNRCPKCCVLFVNGFQRIHHMATHHPRSKAPNWLRKATKQVRKHTRVGRKPAKKGPHKRRPIRFRCKQCPMRYTSAVWFAKHMASVHCQPRRLKLGAKPKPFACTKCRKRYLKAETLAKHERTRHSHACHLCDKQFVRAKKLMRHQKCFHSLLPPKSMTCEECGKGFATFNALADHKRDKKH</sequence>
<feature type="region of interest" description="Disordered" evidence="6">
    <location>
        <begin position="348"/>
        <end position="369"/>
    </location>
</feature>
<dbReference type="InterPro" id="IPR013087">
    <property type="entry name" value="Znf_C2H2_type"/>
</dbReference>
<dbReference type="GO" id="GO:0000977">
    <property type="term" value="F:RNA polymerase II transcription regulatory region sequence-specific DNA binding"/>
    <property type="evidence" value="ECO:0007669"/>
    <property type="project" value="TreeGrafter"/>
</dbReference>
<keyword evidence="2" id="KW-0677">Repeat</keyword>
<evidence type="ECO:0000256" key="3">
    <source>
        <dbReference type="ARBA" id="ARBA00022771"/>
    </source>
</evidence>
<keyword evidence="4" id="KW-0862">Zinc</keyword>
<evidence type="ECO:0000313" key="8">
    <source>
        <dbReference type="EMBL" id="CAD7633485.1"/>
    </source>
</evidence>
<dbReference type="PANTHER" id="PTHR24409:SF295">
    <property type="entry name" value="AZ2-RELATED"/>
    <property type="match status" value="1"/>
</dbReference>
<dbReference type="InterPro" id="IPR036236">
    <property type="entry name" value="Znf_C2H2_sf"/>
</dbReference>
<dbReference type="PROSITE" id="PS50157">
    <property type="entry name" value="ZINC_FINGER_C2H2_2"/>
    <property type="match status" value="5"/>
</dbReference>
<evidence type="ECO:0000256" key="6">
    <source>
        <dbReference type="SAM" id="MobiDB-lite"/>
    </source>
</evidence>
<feature type="compositionally biased region" description="Polar residues" evidence="6">
    <location>
        <begin position="61"/>
        <end position="85"/>
    </location>
</feature>
<evidence type="ECO:0000256" key="4">
    <source>
        <dbReference type="ARBA" id="ARBA00022833"/>
    </source>
</evidence>
<keyword evidence="3 5" id="KW-0863">Zinc-finger</keyword>
<dbReference type="OrthoDB" id="7784405at2759"/>
<evidence type="ECO:0000256" key="2">
    <source>
        <dbReference type="ARBA" id="ARBA00022737"/>
    </source>
</evidence>
<feature type="compositionally biased region" description="Polar residues" evidence="6">
    <location>
        <begin position="94"/>
        <end position="106"/>
    </location>
</feature>
<organism evidence="8">
    <name type="scientific">Medioppia subpectinata</name>
    <dbReference type="NCBI Taxonomy" id="1979941"/>
    <lineage>
        <taxon>Eukaryota</taxon>
        <taxon>Metazoa</taxon>
        <taxon>Ecdysozoa</taxon>
        <taxon>Arthropoda</taxon>
        <taxon>Chelicerata</taxon>
        <taxon>Arachnida</taxon>
        <taxon>Acari</taxon>
        <taxon>Acariformes</taxon>
        <taxon>Sarcoptiformes</taxon>
        <taxon>Oribatida</taxon>
        <taxon>Brachypylina</taxon>
        <taxon>Oppioidea</taxon>
        <taxon>Oppiidae</taxon>
        <taxon>Medioppia</taxon>
    </lineage>
</organism>
<protein>
    <recommendedName>
        <fullName evidence="7">C2H2-type domain-containing protein</fullName>
    </recommendedName>
</protein>
<gene>
    <name evidence="8" type="ORF">OSB1V03_LOCUS13882</name>
</gene>
<feature type="compositionally biased region" description="Polar residues" evidence="6">
    <location>
        <begin position="348"/>
        <end position="361"/>
    </location>
</feature>
<dbReference type="PROSITE" id="PS00028">
    <property type="entry name" value="ZINC_FINGER_C2H2_1"/>
    <property type="match status" value="6"/>
</dbReference>
<dbReference type="EMBL" id="CAJPIZ010012817">
    <property type="protein sequence ID" value="CAG2113915.1"/>
    <property type="molecule type" value="Genomic_DNA"/>
</dbReference>
<feature type="domain" description="C2H2-type" evidence="7">
    <location>
        <begin position="24"/>
        <end position="54"/>
    </location>
</feature>
<evidence type="ECO:0000313" key="9">
    <source>
        <dbReference type="Proteomes" id="UP000759131"/>
    </source>
</evidence>
<dbReference type="Gene3D" id="3.30.160.60">
    <property type="entry name" value="Classic Zinc Finger"/>
    <property type="match status" value="3"/>
</dbReference>
<reference evidence="8" key="1">
    <citation type="submission" date="2020-11" db="EMBL/GenBank/DDBJ databases">
        <authorList>
            <person name="Tran Van P."/>
        </authorList>
    </citation>
    <scope>NUCLEOTIDE SEQUENCE</scope>
</reference>
<feature type="region of interest" description="Disordered" evidence="6">
    <location>
        <begin position="54"/>
        <end position="114"/>
    </location>
</feature>
<dbReference type="AlphaFoldDB" id="A0A7R9L411"/>
<proteinExistence type="predicted"/>
<feature type="domain" description="C2H2-type" evidence="7">
    <location>
        <begin position="182"/>
        <end position="212"/>
    </location>
</feature>
<feature type="domain" description="C2H2-type" evidence="7">
    <location>
        <begin position="800"/>
        <end position="824"/>
    </location>
</feature>
<feature type="domain" description="C2H2-type" evidence="7">
    <location>
        <begin position="744"/>
        <end position="768"/>
    </location>
</feature>
<dbReference type="Proteomes" id="UP000759131">
    <property type="component" value="Unassembled WGS sequence"/>
</dbReference>
<dbReference type="PANTHER" id="PTHR24409">
    <property type="entry name" value="ZINC FINGER PROTEIN 142"/>
    <property type="match status" value="1"/>
</dbReference>
<dbReference type="GO" id="GO:0005634">
    <property type="term" value="C:nucleus"/>
    <property type="evidence" value="ECO:0007669"/>
    <property type="project" value="TreeGrafter"/>
</dbReference>
<keyword evidence="9" id="KW-1185">Reference proteome</keyword>
<dbReference type="EMBL" id="OC867392">
    <property type="protein sequence ID" value="CAD7633485.1"/>
    <property type="molecule type" value="Genomic_DNA"/>
</dbReference>
<dbReference type="GO" id="GO:0000981">
    <property type="term" value="F:DNA-binding transcription factor activity, RNA polymerase II-specific"/>
    <property type="evidence" value="ECO:0007669"/>
    <property type="project" value="TreeGrafter"/>
</dbReference>
<name>A0A7R9L411_9ACAR</name>
<evidence type="ECO:0000256" key="1">
    <source>
        <dbReference type="ARBA" id="ARBA00022723"/>
    </source>
</evidence>
<evidence type="ECO:0000259" key="7">
    <source>
        <dbReference type="PROSITE" id="PS50157"/>
    </source>
</evidence>
<dbReference type="SUPFAM" id="SSF57667">
    <property type="entry name" value="beta-beta-alpha zinc fingers"/>
    <property type="match status" value="2"/>
</dbReference>
<dbReference type="GO" id="GO:0008270">
    <property type="term" value="F:zinc ion binding"/>
    <property type="evidence" value="ECO:0007669"/>
    <property type="project" value="UniProtKB-KW"/>
</dbReference>
<feature type="domain" description="C2H2-type" evidence="7">
    <location>
        <begin position="769"/>
        <end position="797"/>
    </location>
</feature>
<accession>A0A7R9L411</accession>